<sequence length="310" mass="34023">MKLVSGKYRHPALRGQRMELDIAHMRITIWLMIATLFSVIVFAAFPFIDLKVSALFFMGEAGSWVAGGPVFEFWRNVVRRSGEAIAAIAFLIFVGNLVLGQQQKTGWRVWAYLWLSTLSCAGVLVNGILKSNLGRARPNGVLEFGGQQLFTPPFQLSDQCSSNCSFSSGEVALVASVVLPLCVLIWPQLSRNGRIIAGFLAIAAVVATAMMRIAAGRHFLSDTTMSMLFAALISVFLYRVLAIGNHRHVFTAAPILADLSNILAHASRYVVKTSRIVLDRTSWAALRTRVLALREYARFSSQGRSGATVE</sequence>
<dbReference type="InterPro" id="IPR036938">
    <property type="entry name" value="PAP2/HPO_sf"/>
</dbReference>
<dbReference type="CDD" id="cd03396">
    <property type="entry name" value="PAP2_like_6"/>
    <property type="match status" value="1"/>
</dbReference>
<dbReference type="STRING" id="1367849.GCA_000518585_01423"/>
<feature type="transmembrane region" description="Helical" evidence="1">
    <location>
        <begin position="195"/>
        <end position="215"/>
    </location>
</feature>
<dbReference type="Proteomes" id="UP000298545">
    <property type="component" value="Chromosome circular"/>
</dbReference>
<evidence type="ECO:0000259" key="2">
    <source>
        <dbReference type="Pfam" id="PF01569"/>
    </source>
</evidence>
<reference evidence="3 4" key="1">
    <citation type="submission" date="2019-04" db="EMBL/GenBank/DDBJ databases">
        <title>Complete genome sequence of Agrobacterium larrymoorei CFBP5473.</title>
        <authorList>
            <person name="Haryono M."/>
            <person name="Chou L."/>
            <person name="Lin Y.-C."/>
            <person name="Lai E.-M."/>
            <person name="Kuo C.-H."/>
        </authorList>
    </citation>
    <scope>NUCLEOTIDE SEQUENCE [LARGE SCALE GENOMIC DNA]</scope>
    <source>
        <strain evidence="3 4">CFBP5473</strain>
    </source>
</reference>
<evidence type="ECO:0000313" key="3">
    <source>
        <dbReference type="EMBL" id="QCI97307.1"/>
    </source>
</evidence>
<keyword evidence="1" id="KW-0472">Membrane</keyword>
<dbReference type="Gene3D" id="1.20.144.10">
    <property type="entry name" value="Phosphatidic acid phosphatase type 2/haloperoxidase"/>
    <property type="match status" value="1"/>
</dbReference>
<feature type="transmembrane region" description="Helical" evidence="1">
    <location>
        <begin position="54"/>
        <end position="74"/>
    </location>
</feature>
<gene>
    <name evidence="3" type="ORF">CFBP5473_04850</name>
</gene>
<dbReference type="OrthoDB" id="9813524at2"/>
<feature type="transmembrane region" description="Helical" evidence="1">
    <location>
        <begin position="227"/>
        <end position="244"/>
    </location>
</feature>
<keyword evidence="1" id="KW-0812">Transmembrane</keyword>
<proteinExistence type="predicted"/>
<organism evidence="3 4">
    <name type="scientific">Agrobacterium larrymoorei</name>
    <dbReference type="NCBI Taxonomy" id="160699"/>
    <lineage>
        <taxon>Bacteria</taxon>
        <taxon>Pseudomonadati</taxon>
        <taxon>Pseudomonadota</taxon>
        <taxon>Alphaproteobacteria</taxon>
        <taxon>Hyphomicrobiales</taxon>
        <taxon>Rhizobiaceae</taxon>
        <taxon>Rhizobium/Agrobacterium group</taxon>
        <taxon>Agrobacterium</taxon>
    </lineage>
</organism>
<dbReference type="Pfam" id="PF01569">
    <property type="entry name" value="PAP2"/>
    <property type="match status" value="1"/>
</dbReference>
<name>A0A4D7DN45_9HYPH</name>
<dbReference type="AlphaFoldDB" id="A0A4D7DN45"/>
<feature type="domain" description="Phosphatidic acid phosphatase type 2/haloperoxidase" evidence="2">
    <location>
        <begin position="112"/>
        <end position="240"/>
    </location>
</feature>
<keyword evidence="1" id="KW-1133">Transmembrane helix</keyword>
<dbReference type="SUPFAM" id="SSF48317">
    <property type="entry name" value="Acid phosphatase/Vanadium-dependent haloperoxidase"/>
    <property type="match status" value="1"/>
</dbReference>
<feature type="transmembrane region" description="Helical" evidence="1">
    <location>
        <begin position="27"/>
        <end position="48"/>
    </location>
</feature>
<protein>
    <submittedName>
        <fullName evidence="3">Phosphatase PAP2 family protein</fullName>
    </submittedName>
</protein>
<evidence type="ECO:0000256" key="1">
    <source>
        <dbReference type="SAM" id="Phobius"/>
    </source>
</evidence>
<accession>A0A4D7DN45</accession>
<dbReference type="KEGG" id="alf:CFBP5473_04850"/>
<evidence type="ECO:0000313" key="4">
    <source>
        <dbReference type="Proteomes" id="UP000298545"/>
    </source>
</evidence>
<dbReference type="EMBL" id="CP039691">
    <property type="protein sequence ID" value="QCI97307.1"/>
    <property type="molecule type" value="Genomic_DNA"/>
</dbReference>
<feature type="transmembrane region" description="Helical" evidence="1">
    <location>
        <begin position="111"/>
        <end position="129"/>
    </location>
</feature>
<dbReference type="InterPro" id="IPR000326">
    <property type="entry name" value="PAP2/HPO"/>
</dbReference>
<feature type="transmembrane region" description="Helical" evidence="1">
    <location>
        <begin position="81"/>
        <end position="99"/>
    </location>
</feature>